<dbReference type="Pfam" id="PF00041">
    <property type="entry name" value="fn3"/>
    <property type="match status" value="1"/>
</dbReference>
<dbReference type="CDD" id="cd00063">
    <property type="entry name" value="FN3"/>
    <property type="match status" value="1"/>
</dbReference>
<dbReference type="Gene3D" id="2.60.40.10">
    <property type="entry name" value="Immunoglobulins"/>
    <property type="match status" value="4"/>
</dbReference>
<dbReference type="AlphaFoldDB" id="I0KCL4"/>
<name>I0KCL4_9BACT</name>
<keyword evidence="4" id="KW-1185">Reference proteome</keyword>
<dbReference type="PATRIC" id="fig|1166018.3.peg.806"/>
<accession>I0KCL4</accession>
<dbReference type="InterPro" id="IPR013783">
    <property type="entry name" value="Ig-like_fold"/>
</dbReference>
<protein>
    <recommendedName>
        <fullName evidence="2">Fibronectin type-III domain-containing protein</fullName>
    </recommendedName>
</protein>
<dbReference type="InterPro" id="IPR036116">
    <property type="entry name" value="FN3_sf"/>
</dbReference>
<sequence>MQLRHAASPRSIAMTRLHTYLLGGMALLSSLLTQSVLAQSSPNGRRITRPTARPVPSTPPRPATVPVGAALTGQFTAQPGVGGIFLSFGRELPKTFRYRLERSPAGGAAYEPIAESVFPALPEGFAGRLNEAIAQMPPVYLTLPDRPIVDARYQVLRRHATADSLANLMVAPQYRIAAGLGHWDATAQPNLVYDYRLSRLNADGSTTPVGEIRGVSTPGTYPATVLRIDTAYAKGPTATIECEVVSGRAPEVLYLYRAYYLRGEFEPVVASYYPVRSTNGRIRYQLNDATVVDKLSYAYYVVPGDYMGNRGTASAVYNVYNARPNEITFIPYRFRVNSIRAEKRLRLSWRVTPSRDITSIDIFRGNDFDKTFVRIGSVGPTDTVFYDANVRPVQTYFYTLVVNTAYGKTYPSARVPALLEGAETNYARPENVRSQQNGRTVTLTWDRPAGPVTGYYLYRARDYDQKPEQVGRLIASAAATVTVTDTLPDRDSEVWVYSVASVNTSYNISPLSAPVTIVGKTTVRPPAQLTARLRDNTPQRRAVNLYWTNLVEARQRAGGFRVYRRLVTTDNKPADWQLLTLTTLRAETNFWADTTIREGNTYAYMVRTVGAGDQLSTPSVEARCTVTETFPAGVRNVRLLQSGPGVVVQWDAPLDPTVERYVVYRAEAGRPLQKLTTLPRNTAQFVDKTPLLKKTNYYQILAEDSRGHASRNPDTVGLYVE</sequence>
<evidence type="ECO:0000256" key="1">
    <source>
        <dbReference type="SAM" id="MobiDB-lite"/>
    </source>
</evidence>
<gene>
    <name evidence="3" type="ORF">FAES_3861</name>
</gene>
<dbReference type="HOGENOM" id="CLU_383453_0_0_10"/>
<evidence type="ECO:0000313" key="3">
    <source>
        <dbReference type="EMBL" id="CCH01867.1"/>
    </source>
</evidence>
<feature type="region of interest" description="Disordered" evidence="1">
    <location>
        <begin position="39"/>
        <end position="62"/>
    </location>
</feature>
<evidence type="ECO:0000313" key="4">
    <source>
        <dbReference type="Proteomes" id="UP000011058"/>
    </source>
</evidence>
<proteinExistence type="predicted"/>
<organism evidence="3 4">
    <name type="scientific">Fibrella aestuarina BUZ 2</name>
    <dbReference type="NCBI Taxonomy" id="1166018"/>
    <lineage>
        <taxon>Bacteria</taxon>
        <taxon>Pseudomonadati</taxon>
        <taxon>Bacteroidota</taxon>
        <taxon>Cytophagia</taxon>
        <taxon>Cytophagales</taxon>
        <taxon>Spirosomataceae</taxon>
        <taxon>Fibrella</taxon>
    </lineage>
</organism>
<dbReference type="eggNOG" id="COG4733">
    <property type="taxonomic scope" value="Bacteria"/>
</dbReference>
<feature type="domain" description="Fibronectin type-III" evidence="2">
    <location>
        <begin position="428"/>
        <end position="525"/>
    </location>
</feature>
<dbReference type="KEGG" id="fae:FAES_3861"/>
<dbReference type="SUPFAM" id="SSF49265">
    <property type="entry name" value="Fibronectin type III"/>
    <property type="match status" value="2"/>
</dbReference>
<reference evidence="3 4" key="1">
    <citation type="journal article" date="2012" name="J. Bacteriol.">
        <title>Genome Sequence of Fibrella aestuarina BUZ 2T, a Filamentous Marine Bacterium.</title>
        <authorList>
            <person name="Filippini M."/>
            <person name="Qi W."/>
            <person name="Blom J."/>
            <person name="Goesmann A."/>
            <person name="Smits T.H."/>
            <person name="Bagheri H.C."/>
        </authorList>
    </citation>
    <scope>NUCLEOTIDE SEQUENCE [LARGE SCALE GENOMIC DNA]</scope>
    <source>
        <strain evidence="4">BUZ 2T</strain>
    </source>
</reference>
<dbReference type="EMBL" id="HE796683">
    <property type="protein sequence ID" value="CCH01867.1"/>
    <property type="molecule type" value="Genomic_DNA"/>
</dbReference>
<dbReference type="STRING" id="1166018.FAES_3861"/>
<dbReference type="InterPro" id="IPR003961">
    <property type="entry name" value="FN3_dom"/>
</dbReference>
<dbReference type="Proteomes" id="UP000011058">
    <property type="component" value="Chromosome"/>
</dbReference>
<evidence type="ECO:0000259" key="2">
    <source>
        <dbReference type="PROSITE" id="PS50853"/>
    </source>
</evidence>
<dbReference type="PROSITE" id="PS50853">
    <property type="entry name" value="FN3"/>
    <property type="match status" value="1"/>
</dbReference>